<proteinExistence type="predicted"/>
<dbReference type="PANTHER" id="PTHR30055">
    <property type="entry name" value="HTH-TYPE TRANSCRIPTIONAL REGULATOR RUTR"/>
    <property type="match status" value="1"/>
</dbReference>
<dbReference type="GO" id="GO:0003700">
    <property type="term" value="F:DNA-binding transcription factor activity"/>
    <property type="evidence" value="ECO:0007669"/>
    <property type="project" value="TreeGrafter"/>
</dbReference>
<dbReference type="AlphaFoldDB" id="A0A173LPM9"/>
<dbReference type="RefSeq" id="WP_067477617.1">
    <property type="nucleotide sequence ID" value="NZ_CP015961.1"/>
</dbReference>
<evidence type="ECO:0000256" key="1">
    <source>
        <dbReference type="ARBA" id="ARBA00023015"/>
    </source>
</evidence>
<dbReference type="InterPro" id="IPR050109">
    <property type="entry name" value="HTH-type_TetR-like_transc_reg"/>
</dbReference>
<name>A0A173LPM9_9ACTN</name>
<evidence type="ECO:0000313" key="6">
    <source>
        <dbReference type="EMBL" id="ANI93227.1"/>
    </source>
</evidence>
<dbReference type="STRING" id="499555.BJL86_2463"/>
<feature type="domain" description="HTH tetR-type" evidence="5">
    <location>
        <begin position="19"/>
        <end position="79"/>
    </location>
</feature>
<evidence type="ECO:0000256" key="4">
    <source>
        <dbReference type="PROSITE-ProRule" id="PRU00335"/>
    </source>
</evidence>
<dbReference type="EMBL" id="CP015961">
    <property type="protein sequence ID" value="ANI93227.1"/>
    <property type="molecule type" value="Genomic_DNA"/>
</dbReference>
<dbReference type="SUPFAM" id="SSF46689">
    <property type="entry name" value="Homeodomain-like"/>
    <property type="match status" value="1"/>
</dbReference>
<accession>A0A173LPM9</accession>
<dbReference type="GO" id="GO:0000976">
    <property type="term" value="F:transcription cis-regulatory region binding"/>
    <property type="evidence" value="ECO:0007669"/>
    <property type="project" value="TreeGrafter"/>
</dbReference>
<keyword evidence="1" id="KW-0805">Transcription regulation</keyword>
<evidence type="ECO:0000259" key="5">
    <source>
        <dbReference type="PROSITE" id="PS50977"/>
    </source>
</evidence>
<keyword evidence="3" id="KW-0804">Transcription</keyword>
<dbReference type="Gene3D" id="1.10.357.10">
    <property type="entry name" value="Tetracycline Repressor, domain 2"/>
    <property type="match status" value="1"/>
</dbReference>
<dbReference type="Pfam" id="PF00440">
    <property type="entry name" value="TetR_N"/>
    <property type="match status" value="1"/>
</dbReference>
<dbReference type="OrthoDB" id="4537491at2"/>
<evidence type="ECO:0000256" key="2">
    <source>
        <dbReference type="ARBA" id="ARBA00023125"/>
    </source>
</evidence>
<organism evidence="6 7">
    <name type="scientific">Dietzia timorensis</name>
    <dbReference type="NCBI Taxonomy" id="499555"/>
    <lineage>
        <taxon>Bacteria</taxon>
        <taxon>Bacillati</taxon>
        <taxon>Actinomycetota</taxon>
        <taxon>Actinomycetes</taxon>
        <taxon>Mycobacteriales</taxon>
        <taxon>Dietziaceae</taxon>
        <taxon>Dietzia</taxon>
    </lineage>
</organism>
<dbReference type="Proteomes" id="UP000186104">
    <property type="component" value="Chromosome"/>
</dbReference>
<dbReference type="KEGG" id="dtm:BJL86_2463"/>
<dbReference type="PRINTS" id="PR00455">
    <property type="entry name" value="HTHTETR"/>
</dbReference>
<sequence>MSTTTKFESPRRRLSDQQAETVAKLTSAALEVLRDKGHSRLTVREVAKSARVAPATAYTYFSSKEHLVVEVFWRRLGELPESEGEGGSAADRAVLVLRQVALLVADEPELASATTASLLGPDAEVDHLRAQVGIEIRRRLMRALEGSDQDIRTVETLEMIYSGALLRAGMGYSTYEEMADSIEFAARKILE</sequence>
<keyword evidence="7" id="KW-1185">Reference proteome</keyword>
<evidence type="ECO:0000313" key="7">
    <source>
        <dbReference type="Proteomes" id="UP000186104"/>
    </source>
</evidence>
<evidence type="ECO:0000256" key="3">
    <source>
        <dbReference type="ARBA" id="ARBA00023163"/>
    </source>
</evidence>
<keyword evidence="2 4" id="KW-0238">DNA-binding</keyword>
<feature type="DNA-binding region" description="H-T-H motif" evidence="4">
    <location>
        <begin position="42"/>
        <end position="61"/>
    </location>
</feature>
<dbReference type="InterPro" id="IPR009057">
    <property type="entry name" value="Homeodomain-like_sf"/>
</dbReference>
<reference evidence="6 7" key="1">
    <citation type="submission" date="2016-06" db="EMBL/GenBank/DDBJ databases">
        <title>Complete genome sequence of a saline-alkali tolerant type strain Dietzia timorensis ID05-A0528T.</title>
        <authorList>
            <person name="Wu X."/>
        </authorList>
    </citation>
    <scope>NUCLEOTIDE SEQUENCE [LARGE SCALE GENOMIC DNA]</scope>
    <source>
        <strain evidence="6 7">ID05-A0528</strain>
    </source>
</reference>
<dbReference type="InterPro" id="IPR001647">
    <property type="entry name" value="HTH_TetR"/>
</dbReference>
<dbReference type="PROSITE" id="PS50977">
    <property type="entry name" value="HTH_TETR_2"/>
    <property type="match status" value="1"/>
</dbReference>
<gene>
    <name evidence="6" type="ORF">BJL86_2463</name>
</gene>
<dbReference type="PANTHER" id="PTHR30055:SF234">
    <property type="entry name" value="HTH-TYPE TRANSCRIPTIONAL REGULATOR BETI"/>
    <property type="match status" value="1"/>
</dbReference>
<protein>
    <submittedName>
        <fullName evidence="6">Putative HTH-type transcriptional regulator</fullName>
    </submittedName>
</protein>